<reference evidence="1 2" key="1">
    <citation type="journal article" date="2007" name="Proc. Natl. Acad. Sci. U.S.A.">
        <title>The genome of Syntrophus aciditrophicus: life at the thermodynamic limit of microbial growth.</title>
        <authorList>
            <person name="McInerney M.J."/>
            <person name="Rohlin L."/>
            <person name="Mouttaki H."/>
            <person name="Kim U."/>
            <person name="Krupp R.S."/>
            <person name="Rios-Hernandez L."/>
            <person name="Sieber J."/>
            <person name="Struchtemeyer C.G."/>
            <person name="Bhattacharyya A."/>
            <person name="Campbell J.W."/>
            <person name="Gunsalus R.P."/>
        </authorList>
    </citation>
    <scope>NUCLEOTIDE SEQUENCE [LARGE SCALE GENOMIC DNA]</scope>
    <source>
        <strain evidence="1 2">SB</strain>
    </source>
</reference>
<protein>
    <submittedName>
        <fullName evidence="1">Hypothetical cytosolic protein</fullName>
    </submittedName>
</protein>
<evidence type="ECO:0000313" key="1">
    <source>
        <dbReference type="EMBL" id="ABC78577.1"/>
    </source>
</evidence>
<dbReference type="eggNOG" id="ENOG5033ZQN">
    <property type="taxonomic scope" value="Bacteria"/>
</dbReference>
<proteinExistence type="predicted"/>
<organism evidence="1 2">
    <name type="scientific">Syntrophus aciditrophicus (strain SB)</name>
    <dbReference type="NCBI Taxonomy" id="56780"/>
    <lineage>
        <taxon>Bacteria</taxon>
        <taxon>Pseudomonadati</taxon>
        <taxon>Thermodesulfobacteriota</taxon>
        <taxon>Syntrophia</taxon>
        <taxon>Syntrophales</taxon>
        <taxon>Syntrophaceae</taxon>
        <taxon>Syntrophus</taxon>
    </lineage>
</organism>
<accession>Q2LWW9</accession>
<gene>
    <name evidence="1" type="ORF">SYN_03783</name>
</gene>
<dbReference type="InParanoid" id="Q2LWW9"/>
<sequence>MPRTALRRFFLMIRARLWFRCAAMHDPVTPIVVQPAVIGWEARRRRVDLTLERAFDGEELARRMKGWVTADPLKVIEVIKPYGRLKVLDDRELVVEMEKPEDLESLQKILAESFEGEVDLELIPKR</sequence>
<dbReference type="HOGENOM" id="CLU_2154330_0_0_7"/>
<dbReference type="AlphaFoldDB" id="Q2LWW9"/>
<keyword evidence="2" id="KW-1185">Reference proteome</keyword>
<dbReference type="Proteomes" id="UP000001933">
    <property type="component" value="Chromosome"/>
</dbReference>
<dbReference type="STRING" id="56780.SYN_03783"/>
<evidence type="ECO:0000313" key="2">
    <source>
        <dbReference type="Proteomes" id="UP000001933"/>
    </source>
</evidence>
<name>Q2LWW9_SYNAS</name>
<dbReference type="EMBL" id="CP000252">
    <property type="protein sequence ID" value="ABC78577.1"/>
    <property type="molecule type" value="Genomic_DNA"/>
</dbReference>
<dbReference type="KEGG" id="sat:SYN_03783"/>